<reference evidence="12 13" key="1">
    <citation type="submission" date="2023-04" db="EMBL/GenBank/DDBJ databases">
        <title>Genome of Basidiobolus ranarum AG-B5.</title>
        <authorList>
            <person name="Stajich J.E."/>
            <person name="Carter-House D."/>
            <person name="Gryganskyi A."/>
        </authorList>
    </citation>
    <scope>NUCLEOTIDE SEQUENCE [LARGE SCALE GENOMIC DNA]</scope>
    <source>
        <strain evidence="12 13">AG-B5</strain>
    </source>
</reference>
<evidence type="ECO:0000256" key="3">
    <source>
        <dbReference type="ARBA" id="ARBA00022679"/>
    </source>
</evidence>
<evidence type="ECO:0000256" key="8">
    <source>
        <dbReference type="ARBA" id="ARBA00023209"/>
    </source>
</evidence>
<proteinExistence type="inferred from homology"/>
<keyword evidence="8" id="KW-0594">Phospholipid biosynthesis</keyword>
<dbReference type="InterPro" id="IPR048254">
    <property type="entry name" value="CDP_ALCOHOL_P_TRANSF_CS"/>
</dbReference>
<dbReference type="InterPro" id="IPR050324">
    <property type="entry name" value="CDP-alcohol_PTase-I"/>
</dbReference>
<evidence type="ECO:0000313" key="12">
    <source>
        <dbReference type="EMBL" id="KAK9711014.1"/>
    </source>
</evidence>
<keyword evidence="2" id="KW-0444">Lipid biosynthesis</keyword>
<keyword evidence="5 11" id="KW-1133">Transmembrane helix</keyword>
<evidence type="ECO:0000313" key="13">
    <source>
        <dbReference type="Proteomes" id="UP001479436"/>
    </source>
</evidence>
<feature type="transmembrane region" description="Helical" evidence="11">
    <location>
        <begin position="137"/>
        <end position="156"/>
    </location>
</feature>
<dbReference type="Gene3D" id="1.20.120.1760">
    <property type="match status" value="1"/>
</dbReference>
<evidence type="ECO:0000256" key="10">
    <source>
        <dbReference type="RuleBase" id="RU003750"/>
    </source>
</evidence>
<protein>
    <recommendedName>
        <fullName evidence="14">Cardiolipin synthase</fullName>
    </recommendedName>
</protein>
<evidence type="ECO:0000256" key="11">
    <source>
        <dbReference type="SAM" id="Phobius"/>
    </source>
</evidence>
<evidence type="ECO:0000256" key="2">
    <source>
        <dbReference type="ARBA" id="ARBA00022516"/>
    </source>
</evidence>
<evidence type="ECO:0000256" key="6">
    <source>
        <dbReference type="ARBA" id="ARBA00023098"/>
    </source>
</evidence>
<dbReference type="Proteomes" id="UP001479436">
    <property type="component" value="Unassembled WGS sequence"/>
</dbReference>
<keyword evidence="3 10" id="KW-0808">Transferase</keyword>
<keyword evidence="9" id="KW-1208">Phospholipid metabolism</keyword>
<comment type="subcellular location">
    <subcellularLocation>
        <location evidence="1">Membrane</location>
        <topology evidence="1">Multi-pass membrane protein</topology>
    </subcellularLocation>
</comment>
<dbReference type="Pfam" id="PF01066">
    <property type="entry name" value="CDP-OH_P_transf"/>
    <property type="match status" value="1"/>
</dbReference>
<evidence type="ECO:0000256" key="7">
    <source>
        <dbReference type="ARBA" id="ARBA00023136"/>
    </source>
</evidence>
<evidence type="ECO:0000256" key="5">
    <source>
        <dbReference type="ARBA" id="ARBA00022989"/>
    </source>
</evidence>
<gene>
    <name evidence="12" type="ORF">K7432_008098</name>
</gene>
<organism evidence="12 13">
    <name type="scientific">Basidiobolus ranarum</name>
    <dbReference type="NCBI Taxonomy" id="34480"/>
    <lineage>
        <taxon>Eukaryota</taxon>
        <taxon>Fungi</taxon>
        <taxon>Fungi incertae sedis</taxon>
        <taxon>Zoopagomycota</taxon>
        <taxon>Entomophthoromycotina</taxon>
        <taxon>Basidiobolomycetes</taxon>
        <taxon>Basidiobolales</taxon>
        <taxon>Basidiobolaceae</taxon>
        <taxon>Basidiobolus</taxon>
    </lineage>
</organism>
<dbReference type="InterPro" id="IPR000462">
    <property type="entry name" value="CDP-OH_P_trans"/>
</dbReference>
<evidence type="ECO:0008006" key="14">
    <source>
        <dbReference type="Google" id="ProtNLM"/>
    </source>
</evidence>
<name>A0ABR2VZ49_9FUNG</name>
<feature type="transmembrane region" description="Helical" evidence="11">
    <location>
        <begin position="177"/>
        <end position="200"/>
    </location>
</feature>
<comment type="similarity">
    <text evidence="10">Belongs to the CDP-alcohol phosphatidyltransferase class-I family.</text>
</comment>
<dbReference type="PROSITE" id="PS00379">
    <property type="entry name" value="CDP_ALCOHOL_P_TRANSF"/>
    <property type="match status" value="1"/>
</dbReference>
<dbReference type="PANTHER" id="PTHR14269">
    <property type="entry name" value="CDP-DIACYLGLYCEROL--GLYCEROL-3-PHOSPHATE 3-PHOSPHATIDYLTRANSFERASE-RELATED"/>
    <property type="match status" value="1"/>
</dbReference>
<keyword evidence="6" id="KW-0443">Lipid metabolism</keyword>
<dbReference type="PANTHER" id="PTHR14269:SF60">
    <property type="entry name" value="CARDIOLIPIN SYNTHASE (CMP-FORMING)"/>
    <property type="match status" value="1"/>
</dbReference>
<accession>A0ABR2VZ49</accession>
<evidence type="ECO:0000256" key="1">
    <source>
        <dbReference type="ARBA" id="ARBA00004141"/>
    </source>
</evidence>
<keyword evidence="7 11" id="KW-0472">Membrane</keyword>
<sequence>MFRVLCHKPLIEARSLSIAKQVCLKTKQIHLRNHSTQLASFKWVSKSLSLPQLSQKSIFAKAGCSYLLSSSRSYTNMSSNTDKEDTPSKSNDNPLFKKLKEIPLKEEVFNIPNVLTLSRLAASPFIGYLIYQQQYTVALIGFAIAGFTDMLDGYIARKWNMKTFVGSIIDPMADKTLMTILTVTLASQNLIPMPLAVIILGRDIGLVISSFYYRYISLPPPKTLTRYFDFTLPSAEVRPTQISKVNTALQLLLMGSSLAGPVFGFSESIALTALQYTVGATTILSGASYVYSKDAVRILHQQKKE</sequence>
<dbReference type="InterPro" id="IPR043130">
    <property type="entry name" value="CDP-OH_PTrfase_TM_dom"/>
</dbReference>
<comment type="caution">
    <text evidence="12">The sequence shown here is derived from an EMBL/GenBank/DDBJ whole genome shotgun (WGS) entry which is preliminary data.</text>
</comment>
<evidence type="ECO:0000256" key="9">
    <source>
        <dbReference type="ARBA" id="ARBA00023264"/>
    </source>
</evidence>
<keyword evidence="4 11" id="KW-0812">Transmembrane</keyword>
<evidence type="ECO:0000256" key="4">
    <source>
        <dbReference type="ARBA" id="ARBA00022692"/>
    </source>
</evidence>
<keyword evidence="13" id="KW-1185">Reference proteome</keyword>
<dbReference type="EMBL" id="JASJQH010007308">
    <property type="protein sequence ID" value="KAK9711014.1"/>
    <property type="molecule type" value="Genomic_DNA"/>
</dbReference>